<reference evidence="3" key="1">
    <citation type="journal article" date="2014" name="Int. J. Syst. Evol. Microbiol.">
        <title>Complete genome sequence of Corynebacterium casei LMG S-19264T (=DSM 44701T), isolated from a smear-ripened cheese.</title>
        <authorList>
            <consortium name="US DOE Joint Genome Institute (JGI-PGF)"/>
            <person name="Walter F."/>
            <person name="Albersmeier A."/>
            <person name="Kalinowski J."/>
            <person name="Ruckert C."/>
        </authorList>
    </citation>
    <scope>NUCLEOTIDE SEQUENCE</scope>
    <source>
        <strain evidence="3">CGMCC 1.15388</strain>
    </source>
</reference>
<keyword evidence="1" id="KW-0732">Signal</keyword>
<gene>
    <name evidence="3" type="ORF">GCM10011401_07210</name>
</gene>
<name>A0A917EME7_9MICC</name>
<sequence length="291" mass="31432">MSVAAVGALVACSADGTEGEGAPEQSLDEDAPLYDELPEEITEAGRITIAMDTHPPYRTIEESGDITGIDPDLQAALSEQLGVPFEPETTSGLDAMLTGMLSGRFDAFNGPVRVTPERQEDFDTIVWMTTRTSYLYLTEREEDLGDPEALCGARVAGVSGSVTESQLELYTEWCEQEGLEAPEYIGLEDTNATVLAINSDRADFAGTTQAAAIDIQAESPGDYEYIAQSDEQGAGVDQLAMFIPKDSGLAEVMFAAFEEIFANGDYEEVMTDWDIMDTAVEEPVLNPYEEG</sequence>
<dbReference type="EMBL" id="BMIS01000002">
    <property type="protein sequence ID" value="GGE62710.1"/>
    <property type="molecule type" value="Genomic_DNA"/>
</dbReference>
<evidence type="ECO:0000313" key="3">
    <source>
        <dbReference type="EMBL" id="GGE62710.1"/>
    </source>
</evidence>
<dbReference type="SUPFAM" id="SSF53850">
    <property type="entry name" value="Periplasmic binding protein-like II"/>
    <property type="match status" value="1"/>
</dbReference>
<feature type="domain" description="Solute-binding protein family 3/N-terminal" evidence="2">
    <location>
        <begin position="46"/>
        <end position="277"/>
    </location>
</feature>
<dbReference type="SMART" id="SM00062">
    <property type="entry name" value="PBPb"/>
    <property type="match status" value="1"/>
</dbReference>
<proteinExistence type="predicted"/>
<organism evidence="3 4">
    <name type="scientific">Nesterenkonia cremea</name>
    <dbReference type="NCBI Taxonomy" id="1882340"/>
    <lineage>
        <taxon>Bacteria</taxon>
        <taxon>Bacillati</taxon>
        <taxon>Actinomycetota</taxon>
        <taxon>Actinomycetes</taxon>
        <taxon>Micrococcales</taxon>
        <taxon>Micrococcaceae</taxon>
        <taxon>Nesterenkonia</taxon>
    </lineage>
</organism>
<dbReference type="Pfam" id="PF00497">
    <property type="entry name" value="SBP_bac_3"/>
    <property type="match status" value="1"/>
</dbReference>
<dbReference type="PANTHER" id="PTHR35936:SF17">
    <property type="entry name" value="ARGININE-BINDING EXTRACELLULAR PROTEIN ARTP"/>
    <property type="match status" value="1"/>
</dbReference>
<keyword evidence="4" id="KW-1185">Reference proteome</keyword>
<protein>
    <submittedName>
        <fullName evidence="3">ABC transporter substrate-binding protein</fullName>
    </submittedName>
</protein>
<evidence type="ECO:0000256" key="1">
    <source>
        <dbReference type="ARBA" id="ARBA00022729"/>
    </source>
</evidence>
<comment type="caution">
    <text evidence="3">The sequence shown here is derived from an EMBL/GenBank/DDBJ whole genome shotgun (WGS) entry which is preliminary data.</text>
</comment>
<reference evidence="3" key="2">
    <citation type="submission" date="2020-09" db="EMBL/GenBank/DDBJ databases">
        <authorList>
            <person name="Sun Q."/>
            <person name="Zhou Y."/>
        </authorList>
    </citation>
    <scope>NUCLEOTIDE SEQUENCE</scope>
    <source>
        <strain evidence="3">CGMCC 1.15388</strain>
    </source>
</reference>
<dbReference type="InterPro" id="IPR001638">
    <property type="entry name" value="Solute-binding_3/MltF_N"/>
</dbReference>
<dbReference type="Proteomes" id="UP000633136">
    <property type="component" value="Unassembled WGS sequence"/>
</dbReference>
<evidence type="ECO:0000313" key="4">
    <source>
        <dbReference type="Proteomes" id="UP000633136"/>
    </source>
</evidence>
<dbReference type="AlphaFoldDB" id="A0A917EME7"/>
<dbReference type="Gene3D" id="3.40.190.10">
    <property type="entry name" value="Periplasmic binding protein-like II"/>
    <property type="match status" value="2"/>
</dbReference>
<accession>A0A917EME7</accession>
<dbReference type="PANTHER" id="PTHR35936">
    <property type="entry name" value="MEMBRANE-BOUND LYTIC MUREIN TRANSGLYCOSYLASE F"/>
    <property type="match status" value="1"/>
</dbReference>
<evidence type="ECO:0000259" key="2">
    <source>
        <dbReference type="SMART" id="SM00062"/>
    </source>
</evidence>